<keyword evidence="4" id="KW-1185">Reference proteome</keyword>
<dbReference type="PROSITE" id="PS51832">
    <property type="entry name" value="HD_GYP"/>
    <property type="match status" value="1"/>
</dbReference>
<dbReference type="InterPro" id="IPR000792">
    <property type="entry name" value="Tscrpt_reg_LuxR_C"/>
</dbReference>
<dbReference type="GO" id="GO:0006355">
    <property type="term" value="P:regulation of DNA-templated transcription"/>
    <property type="evidence" value="ECO:0007669"/>
    <property type="project" value="InterPro"/>
</dbReference>
<proteinExistence type="predicted"/>
<dbReference type="CDD" id="cd00077">
    <property type="entry name" value="HDc"/>
    <property type="match status" value="1"/>
</dbReference>
<protein>
    <submittedName>
        <fullName evidence="3">HD domain-containing protein</fullName>
    </submittedName>
</protein>
<dbReference type="Pfam" id="PF13487">
    <property type="entry name" value="HD_5"/>
    <property type="match status" value="1"/>
</dbReference>
<dbReference type="EMBL" id="WMBR01000001">
    <property type="protein sequence ID" value="MXP20233.1"/>
    <property type="molecule type" value="Genomic_DNA"/>
</dbReference>
<dbReference type="InterPro" id="IPR016032">
    <property type="entry name" value="Sig_transdc_resp-reg_C-effctor"/>
</dbReference>
<dbReference type="PRINTS" id="PR00038">
    <property type="entry name" value="HTHLUXR"/>
</dbReference>
<dbReference type="GO" id="GO:0003677">
    <property type="term" value="F:DNA binding"/>
    <property type="evidence" value="ECO:0007669"/>
    <property type="project" value="InterPro"/>
</dbReference>
<dbReference type="Gene3D" id="1.10.3210.10">
    <property type="entry name" value="Hypothetical protein af1432"/>
    <property type="match status" value="1"/>
</dbReference>
<evidence type="ECO:0000313" key="4">
    <source>
        <dbReference type="Proteomes" id="UP000475545"/>
    </source>
</evidence>
<evidence type="ECO:0000259" key="1">
    <source>
        <dbReference type="PROSITE" id="PS50043"/>
    </source>
</evidence>
<feature type="domain" description="HTH luxR-type" evidence="1">
    <location>
        <begin position="452"/>
        <end position="517"/>
    </location>
</feature>
<dbReference type="InterPro" id="IPR037522">
    <property type="entry name" value="HD_GYP_dom"/>
</dbReference>
<dbReference type="AlphaFoldDB" id="A0A6L7GL59"/>
<accession>A0A6L7GL59</accession>
<dbReference type="SMART" id="SM00471">
    <property type="entry name" value="HDc"/>
    <property type="match status" value="1"/>
</dbReference>
<dbReference type="PANTHER" id="PTHR43155">
    <property type="entry name" value="CYCLIC DI-GMP PHOSPHODIESTERASE PA4108-RELATED"/>
    <property type="match status" value="1"/>
</dbReference>
<evidence type="ECO:0000313" key="3">
    <source>
        <dbReference type="EMBL" id="MXP20233.1"/>
    </source>
</evidence>
<gene>
    <name evidence="3" type="ORF">GIY30_02475</name>
</gene>
<dbReference type="PANTHER" id="PTHR43155:SF2">
    <property type="entry name" value="CYCLIC DI-GMP PHOSPHODIESTERASE PA4108"/>
    <property type="match status" value="1"/>
</dbReference>
<dbReference type="SMART" id="SM00421">
    <property type="entry name" value="HTH_LUXR"/>
    <property type="match status" value="1"/>
</dbReference>
<reference evidence="3 4" key="1">
    <citation type="submission" date="2019-11" db="EMBL/GenBank/DDBJ databases">
        <title>Gordonia sp. nov., a novel actinobacterium isolated from mangrove soil in Hainan.</title>
        <authorList>
            <person name="Huang X."/>
            <person name="Xie Y."/>
            <person name="Chu X."/>
            <person name="Xiao K."/>
        </authorList>
    </citation>
    <scope>NUCLEOTIDE SEQUENCE [LARGE SCALE GENOMIC DNA]</scope>
    <source>
        <strain evidence="3 4">HNM0687</strain>
    </source>
</reference>
<dbReference type="SUPFAM" id="SSF109604">
    <property type="entry name" value="HD-domain/PDEase-like"/>
    <property type="match status" value="1"/>
</dbReference>
<sequence length="526" mass="55621">MRDGRLAAGGRCCRRGRHARVRTMRARLADLLVGLSRFADLGFGLDGGTAATSGVLAARLARELNLESSEASACFYVALLTHVGCVGYASETARLFGDELAANAAAAHADHASVTDTVATFVPMLARGRSPITRVRVALRLLTRGSSWGEAYTTAACEVGRDAARRMQLPETVQTGMLHVYDEWRHGGDDIPISARVARLAGIAAVFSADGSPASGALRRRAGGMLDPMLVEAFVRAGLAVEPDADLRDTVLDAEPDPVVWTDDLVCVAEVFADLADLKSPSFLGHSRAVAALSLSAASRAGLSAADRRDLHLAGLLHDVGRVAISSAVWEKQTPLITDEIEQVRLHPYYSERIVAGSAELTHLAPLVGRHHERLDGTGYPHGCTAVDLTMPMRILAAADAYQTLREPRPHRPALPPSAAERAVLDRAAAGALDLDAVRAVVGGDVAIPTRAVPVPAGLTAREIEVLRLVAHGCSNAEIGARLVISRRTAEHHVQHIYTKIGVSSRAAATLFAVENQLLTSSGADG</sequence>
<dbReference type="SUPFAM" id="SSF46894">
    <property type="entry name" value="C-terminal effector domain of the bipartite response regulators"/>
    <property type="match status" value="1"/>
</dbReference>
<name>A0A6L7GL59_9ACTN</name>
<feature type="domain" description="HD-GYP" evidence="2">
    <location>
        <begin position="261"/>
        <end position="456"/>
    </location>
</feature>
<dbReference type="CDD" id="cd06170">
    <property type="entry name" value="LuxR_C_like"/>
    <property type="match status" value="1"/>
</dbReference>
<comment type="caution">
    <text evidence="3">The sequence shown here is derived from an EMBL/GenBank/DDBJ whole genome shotgun (WGS) entry which is preliminary data.</text>
</comment>
<dbReference type="InterPro" id="IPR003607">
    <property type="entry name" value="HD/PDEase_dom"/>
</dbReference>
<organism evidence="3 4">
    <name type="scientific">Gordonia mangrovi</name>
    <dbReference type="NCBI Taxonomy" id="2665643"/>
    <lineage>
        <taxon>Bacteria</taxon>
        <taxon>Bacillati</taxon>
        <taxon>Actinomycetota</taxon>
        <taxon>Actinomycetes</taxon>
        <taxon>Mycobacteriales</taxon>
        <taxon>Gordoniaceae</taxon>
        <taxon>Gordonia</taxon>
    </lineage>
</organism>
<dbReference type="Gene3D" id="1.10.10.10">
    <property type="entry name" value="Winged helix-like DNA-binding domain superfamily/Winged helix DNA-binding domain"/>
    <property type="match status" value="1"/>
</dbReference>
<dbReference type="Pfam" id="PF00196">
    <property type="entry name" value="GerE"/>
    <property type="match status" value="1"/>
</dbReference>
<evidence type="ECO:0000259" key="2">
    <source>
        <dbReference type="PROSITE" id="PS51832"/>
    </source>
</evidence>
<dbReference type="Proteomes" id="UP000475545">
    <property type="component" value="Unassembled WGS sequence"/>
</dbReference>
<dbReference type="InterPro" id="IPR036388">
    <property type="entry name" value="WH-like_DNA-bd_sf"/>
</dbReference>
<dbReference type="PROSITE" id="PS50043">
    <property type="entry name" value="HTH_LUXR_2"/>
    <property type="match status" value="1"/>
</dbReference>